<comment type="similarity">
    <text evidence="2 7">Belongs to the DLT1 family.</text>
</comment>
<keyword evidence="9" id="KW-1185">Reference proteome</keyword>
<dbReference type="GO" id="GO:0016020">
    <property type="term" value="C:membrane"/>
    <property type="evidence" value="ECO:0007669"/>
    <property type="project" value="UniProtKB-SubCell"/>
</dbReference>
<gene>
    <name evidence="7" type="primary">DLT1</name>
    <name evidence="8" type="ORF">PUMCH_003357</name>
</gene>
<evidence type="ECO:0000256" key="7">
    <source>
        <dbReference type="RuleBase" id="RU367100"/>
    </source>
</evidence>
<keyword evidence="6 7" id="KW-0472">Membrane</keyword>
<accession>A0AAX4HBT6</accession>
<evidence type="ECO:0000313" key="8">
    <source>
        <dbReference type="EMBL" id="WPK26013.1"/>
    </source>
</evidence>
<evidence type="ECO:0000256" key="2">
    <source>
        <dbReference type="ARBA" id="ARBA00005550"/>
    </source>
</evidence>
<evidence type="ECO:0000256" key="6">
    <source>
        <dbReference type="ARBA" id="ARBA00023136"/>
    </source>
</evidence>
<evidence type="ECO:0000256" key="4">
    <source>
        <dbReference type="ARBA" id="ARBA00022692"/>
    </source>
</evidence>
<protein>
    <recommendedName>
        <fullName evidence="3 7">Defect at low temperature protein 1</fullName>
    </recommendedName>
</protein>
<keyword evidence="4 7" id="KW-0812">Transmembrane</keyword>
<dbReference type="PANTHER" id="PTHR40021:SF1">
    <property type="entry name" value="DEFECT AT LOW TEMPERATURE PROTEIN 1"/>
    <property type="match status" value="1"/>
</dbReference>
<dbReference type="PANTHER" id="PTHR40021">
    <property type="entry name" value="DEFECT AT LOW TEMPERATURE PROTEIN 1"/>
    <property type="match status" value="1"/>
</dbReference>
<comment type="function">
    <text evidence="1 7">Required for growth under high-pressure and low-temperature conditions.</text>
</comment>
<evidence type="ECO:0000256" key="1">
    <source>
        <dbReference type="ARBA" id="ARBA00002489"/>
    </source>
</evidence>
<comment type="subcellular location">
    <subcellularLocation>
        <location evidence="7">Membrane</location>
        <topology evidence="7">Multi-pass membrane protein</topology>
    </subcellularLocation>
</comment>
<keyword evidence="5 7" id="KW-1133">Transmembrane helix</keyword>
<sequence>MSSDMNAANLSTAAPPRTRDRVLRQRKLRQEFPRNLPAKLATNVPKRILEWLYQFSLIILMIITFGFILVTPLDIIVQTVTKKAAAVKLFIIIAACATFVVISLLFYFSRLYHSRVMYNQIPARSAYLPLEKNDLPESLHDYILKTLQQCVGVVKVRAGPLANEKELFNYPGRVAPKYIQRRNIEFGLQRDYYLLPDDHTYQDIIDSIGLKLRLDGVFANTYTIPPYMTFREIFVALVNLLQDGNKLSSEMTGYAQRAIHIYEKAKFSGQLLHIEEIVEFCVQMEKVLTHCFTSFPGSVTVESLQEGVRETGDFESLAVPVSAMGHNLKLSDASLSYSRLAEYDPGWKTQPKFTFKSASADVLPYEPAPPRNTLHRFNSEQPSMYSQAESNISLTSSVLRVPQGNASHKILDSTQWDYMNQLRRF</sequence>
<proteinExistence type="inferred from homology"/>
<dbReference type="AlphaFoldDB" id="A0AAX4HBT6"/>
<evidence type="ECO:0000256" key="3">
    <source>
        <dbReference type="ARBA" id="ARBA00021353"/>
    </source>
</evidence>
<dbReference type="EMBL" id="CP138897">
    <property type="protein sequence ID" value="WPK26013.1"/>
    <property type="molecule type" value="Genomic_DNA"/>
</dbReference>
<feature type="transmembrane region" description="Helical" evidence="7">
    <location>
        <begin position="51"/>
        <end position="77"/>
    </location>
</feature>
<dbReference type="InterPro" id="IPR038869">
    <property type="entry name" value="DLT1"/>
</dbReference>
<name>A0AAX4HBT6_9ASCO</name>
<reference evidence="8 9" key="1">
    <citation type="submission" date="2023-10" db="EMBL/GenBank/DDBJ databases">
        <title>Draft Genome Sequence of Candida saopaulonensis from a very Premature Infant with Sepsis.</title>
        <authorList>
            <person name="Ning Y."/>
            <person name="Dai R."/>
            <person name="Xiao M."/>
            <person name="Xu Y."/>
            <person name="Yan Q."/>
            <person name="Zhang L."/>
        </authorList>
    </citation>
    <scope>NUCLEOTIDE SEQUENCE [LARGE SCALE GENOMIC DNA]</scope>
    <source>
        <strain evidence="8 9">19XY460</strain>
    </source>
</reference>
<evidence type="ECO:0000313" key="9">
    <source>
        <dbReference type="Proteomes" id="UP001338582"/>
    </source>
</evidence>
<evidence type="ECO:0000256" key="5">
    <source>
        <dbReference type="ARBA" id="ARBA00022989"/>
    </source>
</evidence>
<dbReference type="Proteomes" id="UP001338582">
    <property type="component" value="Chromosome 4"/>
</dbReference>
<organism evidence="8 9">
    <name type="scientific">Australozyma saopauloensis</name>
    <dbReference type="NCBI Taxonomy" id="291208"/>
    <lineage>
        <taxon>Eukaryota</taxon>
        <taxon>Fungi</taxon>
        <taxon>Dikarya</taxon>
        <taxon>Ascomycota</taxon>
        <taxon>Saccharomycotina</taxon>
        <taxon>Pichiomycetes</taxon>
        <taxon>Metschnikowiaceae</taxon>
        <taxon>Australozyma</taxon>
    </lineage>
</organism>
<feature type="transmembrane region" description="Helical" evidence="7">
    <location>
        <begin position="89"/>
        <end position="108"/>
    </location>
</feature>